<dbReference type="InterPro" id="IPR012337">
    <property type="entry name" value="RNaseH-like_sf"/>
</dbReference>
<proteinExistence type="predicted"/>
<keyword evidence="2" id="KW-1185">Reference proteome</keyword>
<dbReference type="AlphaFoldDB" id="A0AAD4HNI1"/>
<dbReference type="RefSeq" id="XP_041227314.1">
    <property type="nucleotide sequence ID" value="XM_041374940.1"/>
</dbReference>
<accession>A0AAD4HNI1</accession>
<organism evidence="1 2">
    <name type="scientific">Suillus fuscotomentosus</name>
    <dbReference type="NCBI Taxonomy" id="1912939"/>
    <lineage>
        <taxon>Eukaryota</taxon>
        <taxon>Fungi</taxon>
        <taxon>Dikarya</taxon>
        <taxon>Basidiomycota</taxon>
        <taxon>Agaricomycotina</taxon>
        <taxon>Agaricomycetes</taxon>
        <taxon>Agaricomycetidae</taxon>
        <taxon>Boletales</taxon>
        <taxon>Suillineae</taxon>
        <taxon>Suillaceae</taxon>
        <taxon>Suillus</taxon>
    </lineage>
</organism>
<comment type="caution">
    <text evidence="1">The sequence shown here is derived from an EMBL/GenBank/DDBJ whole genome shotgun (WGS) entry which is preliminary data.</text>
</comment>
<reference evidence="1" key="1">
    <citation type="journal article" date="2020" name="New Phytol.">
        <title>Comparative genomics reveals dynamic genome evolution in host specialist ectomycorrhizal fungi.</title>
        <authorList>
            <person name="Lofgren L.A."/>
            <person name="Nguyen N.H."/>
            <person name="Vilgalys R."/>
            <person name="Ruytinx J."/>
            <person name="Liao H.L."/>
            <person name="Branco S."/>
            <person name="Kuo A."/>
            <person name="LaButti K."/>
            <person name="Lipzen A."/>
            <person name="Andreopoulos W."/>
            <person name="Pangilinan J."/>
            <person name="Riley R."/>
            <person name="Hundley H."/>
            <person name="Na H."/>
            <person name="Barry K."/>
            <person name="Grigoriev I.V."/>
            <person name="Stajich J.E."/>
            <person name="Kennedy P.G."/>
        </authorList>
    </citation>
    <scope>NUCLEOTIDE SEQUENCE</scope>
    <source>
        <strain evidence="1">FC203</strain>
    </source>
</reference>
<gene>
    <name evidence="1" type="ORF">F5891DRAFT_950285</name>
</gene>
<dbReference type="Proteomes" id="UP001195769">
    <property type="component" value="Unassembled WGS sequence"/>
</dbReference>
<sequence length="195" mass="22180">MLKYALEHRKAVDVVTQCRDLGLHKFELTDEEWEIAGQLRDVLKILKDATLFFSRSTPSLATVITAMDLIDDKLTSYSQDHKYLPAICAAVCLAKKTLNRYYELTDTSEVYCIAMVLHPRHKLSYFKNAGWEDEWVDTAEALVCDEFEQSYEHTIINNDSMDNEDNGLGVPEKLTKGDSSMVCFLSISLPVLMLS</sequence>
<name>A0AAD4HNI1_9AGAM</name>
<dbReference type="SUPFAM" id="SSF53098">
    <property type="entry name" value="Ribonuclease H-like"/>
    <property type="match status" value="1"/>
</dbReference>
<dbReference type="GeneID" id="64669238"/>
<evidence type="ECO:0000313" key="1">
    <source>
        <dbReference type="EMBL" id="KAG1901739.1"/>
    </source>
</evidence>
<dbReference type="EMBL" id="JABBWK010000020">
    <property type="protein sequence ID" value="KAG1901739.1"/>
    <property type="molecule type" value="Genomic_DNA"/>
</dbReference>
<protein>
    <submittedName>
        <fullName evidence="1">Uncharacterized protein</fullName>
    </submittedName>
</protein>
<evidence type="ECO:0000313" key="2">
    <source>
        <dbReference type="Proteomes" id="UP001195769"/>
    </source>
</evidence>